<evidence type="ECO:0000313" key="8">
    <source>
        <dbReference type="Proteomes" id="UP001623661"/>
    </source>
</evidence>
<comment type="caution">
    <text evidence="7">The sequence shown here is derived from an EMBL/GenBank/DDBJ whole genome shotgun (WGS) entry which is preliminary data.</text>
</comment>
<dbReference type="SUPFAM" id="SSF63999">
    <property type="entry name" value="Thiamin pyrophosphokinase, catalytic domain"/>
    <property type="match status" value="1"/>
</dbReference>
<dbReference type="InterPro" id="IPR036371">
    <property type="entry name" value="TPK_B1-bd_sf"/>
</dbReference>
<evidence type="ECO:0000256" key="1">
    <source>
        <dbReference type="ARBA" id="ARBA00022679"/>
    </source>
</evidence>
<dbReference type="GO" id="GO:0004788">
    <property type="term" value="F:thiamine diphosphokinase activity"/>
    <property type="evidence" value="ECO:0007669"/>
    <property type="project" value="UniProtKB-EC"/>
</dbReference>
<gene>
    <name evidence="7" type="ORF">ACJDUH_08920</name>
</gene>
<dbReference type="EC" id="2.7.6.2" evidence="5"/>
<feature type="domain" description="Thiamin pyrophosphokinase thiamin-binding" evidence="6">
    <location>
        <begin position="146"/>
        <end position="205"/>
    </location>
</feature>
<name>A0ABW8TR83_9CLOT</name>
<dbReference type="Gene3D" id="3.40.50.10240">
    <property type="entry name" value="Thiamin pyrophosphokinase, catalytic domain"/>
    <property type="match status" value="1"/>
</dbReference>
<dbReference type="InterPro" id="IPR036759">
    <property type="entry name" value="TPK_catalytic_sf"/>
</dbReference>
<keyword evidence="8" id="KW-1185">Reference proteome</keyword>
<dbReference type="Proteomes" id="UP001623661">
    <property type="component" value="Unassembled WGS sequence"/>
</dbReference>
<dbReference type="SUPFAM" id="SSF63862">
    <property type="entry name" value="Thiamin pyrophosphokinase, substrate-binding domain"/>
    <property type="match status" value="1"/>
</dbReference>
<dbReference type="Pfam" id="PF04265">
    <property type="entry name" value="TPK_B1_binding"/>
    <property type="match status" value="1"/>
</dbReference>
<dbReference type="RefSeq" id="WP_406764803.1">
    <property type="nucleotide sequence ID" value="NZ_JBJHZY010000001.1"/>
</dbReference>
<keyword evidence="1 7" id="KW-0808">Transferase</keyword>
<evidence type="ECO:0000256" key="5">
    <source>
        <dbReference type="NCBIfam" id="TIGR01378"/>
    </source>
</evidence>
<evidence type="ECO:0000256" key="4">
    <source>
        <dbReference type="ARBA" id="ARBA00022840"/>
    </source>
</evidence>
<dbReference type="PANTHER" id="PTHR41299:SF1">
    <property type="entry name" value="THIAMINE PYROPHOSPHOKINASE"/>
    <property type="match status" value="1"/>
</dbReference>
<organism evidence="7 8">
    <name type="scientific">Candidatus Clostridium radicumherbarum</name>
    <dbReference type="NCBI Taxonomy" id="3381662"/>
    <lineage>
        <taxon>Bacteria</taxon>
        <taxon>Bacillati</taxon>
        <taxon>Bacillota</taxon>
        <taxon>Clostridia</taxon>
        <taxon>Eubacteriales</taxon>
        <taxon>Clostridiaceae</taxon>
        <taxon>Clostridium</taxon>
    </lineage>
</organism>
<dbReference type="InterPro" id="IPR007373">
    <property type="entry name" value="Thiamin_PyroPKinase_B1-bd"/>
</dbReference>
<dbReference type="EMBL" id="JBJHZY010000001">
    <property type="protein sequence ID" value="MFL0268224.1"/>
    <property type="molecule type" value="Genomic_DNA"/>
</dbReference>
<evidence type="ECO:0000313" key="7">
    <source>
        <dbReference type="EMBL" id="MFL0268224.1"/>
    </source>
</evidence>
<keyword evidence="2" id="KW-0547">Nucleotide-binding</keyword>
<dbReference type="PANTHER" id="PTHR41299">
    <property type="entry name" value="THIAMINE PYROPHOSPHOKINASE"/>
    <property type="match status" value="1"/>
</dbReference>
<dbReference type="InterPro" id="IPR007371">
    <property type="entry name" value="TPK_catalytic"/>
</dbReference>
<dbReference type="SMART" id="SM00983">
    <property type="entry name" value="TPK_B1_binding"/>
    <property type="match status" value="1"/>
</dbReference>
<keyword evidence="4" id="KW-0067">ATP-binding</keyword>
<evidence type="ECO:0000256" key="3">
    <source>
        <dbReference type="ARBA" id="ARBA00022777"/>
    </source>
</evidence>
<dbReference type="CDD" id="cd07995">
    <property type="entry name" value="TPK"/>
    <property type="match status" value="1"/>
</dbReference>
<evidence type="ECO:0000259" key="6">
    <source>
        <dbReference type="SMART" id="SM00983"/>
    </source>
</evidence>
<reference evidence="7 8" key="1">
    <citation type="submission" date="2024-11" db="EMBL/GenBank/DDBJ databases">
        <authorList>
            <person name="Heng Y.C."/>
            <person name="Lim A.C.H."/>
            <person name="Lee J.K.Y."/>
            <person name="Kittelmann S."/>
        </authorList>
    </citation>
    <scope>NUCLEOTIDE SEQUENCE [LARGE SCALE GENOMIC DNA]</scope>
    <source>
        <strain evidence="7 8">WILCCON 0202</strain>
    </source>
</reference>
<protein>
    <recommendedName>
        <fullName evidence="5">Thiamine diphosphokinase</fullName>
        <ecNumber evidence="5">2.7.6.2</ecNumber>
    </recommendedName>
</protein>
<sequence length="211" mass="23437">MKCIIIAGGTPPSLELLKDEMEDSVFIICADSGADCLINYKIIPEYLIGDFDSINREAFNFFLNSNCNIERYPVAKDCTDSELAFLKAKELGADEIVFLGCTGSRLDHTLGNFGLLLKCLNSNIKGCIRDANNYIELLNSPIIISGKPKEKFSLLAYNSTIKDLTIYGARYPLNNYELSIGDSLTVSNEFKDPEVKITFSSGYLLLLRSKD</sequence>
<dbReference type="NCBIfam" id="TIGR01378">
    <property type="entry name" value="thi_PPkinase"/>
    <property type="match status" value="1"/>
</dbReference>
<evidence type="ECO:0000256" key="2">
    <source>
        <dbReference type="ARBA" id="ARBA00022741"/>
    </source>
</evidence>
<proteinExistence type="predicted"/>
<dbReference type="InterPro" id="IPR006282">
    <property type="entry name" value="Thi_PPkinase"/>
</dbReference>
<dbReference type="Pfam" id="PF04263">
    <property type="entry name" value="TPK_catalytic"/>
    <property type="match status" value="1"/>
</dbReference>
<accession>A0ABW8TR83</accession>
<dbReference type="InterPro" id="IPR053149">
    <property type="entry name" value="TPK"/>
</dbReference>
<keyword evidence="3" id="KW-0418">Kinase</keyword>